<feature type="transmembrane region" description="Helical" evidence="1">
    <location>
        <begin position="72"/>
        <end position="94"/>
    </location>
</feature>
<comment type="caution">
    <text evidence="2">The sequence shown here is derived from an EMBL/GenBank/DDBJ whole genome shotgun (WGS) entry which is preliminary data.</text>
</comment>
<feature type="transmembrane region" description="Helical" evidence="1">
    <location>
        <begin position="20"/>
        <end position="37"/>
    </location>
</feature>
<dbReference type="PANTHER" id="PTHR36111:SF2">
    <property type="entry name" value="INNER MEMBRANE PROTEIN"/>
    <property type="match status" value="1"/>
</dbReference>
<dbReference type="PANTHER" id="PTHR36111">
    <property type="entry name" value="INNER MEMBRANE PROTEIN-RELATED"/>
    <property type="match status" value="1"/>
</dbReference>
<evidence type="ECO:0000313" key="2">
    <source>
        <dbReference type="EMBL" id="MPL58695.1"/>
    </source>
</evidence>
<evidence type="ECO:0000256" key="1">
    <source>
        <dbReference type="SAM" id="Phobius"/>
    </source>
</evidence>
<dbReference type="EMBL" id="VSSQ01000007">
    <property type="protein sequence ID" value="MPL58695.1"/>
    <property type="molecule type" value="Genomic_DNA"/>
</dbReference>
<protein>
    <submittedName>
        <fullName evidence="2">Putative membrane protein YdfK</fullName>
    </submittedName>
</protein>
<feature type="transmembrane region" description="Helical" evidence="1">
    <location>
        <begin position="200"/>
        <end position="216"/>
    </location>
</feature>
<keyword evidence="1" id="KW-0812">Transmembrane</keyword>
<organism evidence="2">
    <name type="scientific">bioreactor metagenome</name>
    <dbReference type="NCBI Taxonomy" id="1076179"/>
    <lineage>
        <taxon>unclassified sequences</taxon>
        <taxon>metagenomes</taxon>
        <taxon>ecological metagenomes</taxon>
    </lineage>
</organism>
<dbReference type="InterPro" id="IPR007563">
    <property type="entry name" value="DUF554"/>
</dbReference>
<feature type="transmembrane region" description="Helical" evidence="1">
    <location>
        <begin position="49"/>
        <end position="66"/>
    </location>
</feature>
<gene>
    <name evidence="2" type="primary">ydfK_1</name>
    <name evidence="2" type="ORF">SDC9_04237</name>
</gene>
<sequence>MTAFAAVWMQIEGEDKMKGTLVNVATVLVGSGIGLMLKRGIPEKYQTTIMQGVALAVGLVGLQMAVKTENILIVIISLVIGAIIGESLDIDGWLNRVGEKLSERLGSQYGNVGQGFVTASLVFCVGAMAVVGSIQDGLTGDASTLYVKATLDGITAIVFASSMGIGVAFSSIPILIYQGALTLLAMGFGNILSASAVNEMTAVGGLLIVGICLLMLEMKTIKVANFLPAIPLAAVIAAVWPI</sequence>
<proteinExistence type="predicted"/>
<feature type="transmembrane region" description="Helical" evidence="1">
    <location>
        <begin position="146"/>
        <end position="167"/>
    </location>
</feature>
<name>A0A644SVQ1_9ZZZZ</name>
<keyword evidence="1" id="KW-1133">Transmembrane helix</keyword>
<dbReference type="Pfam" id="PF04474">
    <property type="entry name" value="DUF554"/>
    <property type="match status" value="1"/>
</dbReference>
<reference evidence="2" key="1">
    <citation type="submission" date="2019-08" db="EMBL/GenBank/DDBJ databases">
        <authorList>
            <person name="Kucharzyk K."/>
            <person name="Murdoch R.W."/>
            <person name="Higgins S."/>
            <person name="Loffler F."/>
        </authorList>
    </citation>
    <scope>NUCLEOTIDE SEQUENCE</scope>
</reference>
<feature type="transmembrane region" description="Helical" evidence="1">
    <location>
        <begin position="115"/>
        <end position="134"/>
    </location>
</feature>
<feature type="transmembrane region" description="Helical" evidence="1">
    <location>
        <begin position="223"/>
        <end position="240"/>
    </location>
</feature>
<accession>A0A644SVQ1</accession>
<keyword evidence="1" id="KW-0472">Membrane</keyword>
<dbReference type="AlphaFoldDB" id="A0A644SVQ1"/>